<dbReference type="Gene3D" id="2.170.170.11">
    <property type="entry name" value="Malate synthase G - maily-beta sub-domain"/>
    <property type="match status" value="1"/>
</dbReference>
<dbReference type="Pfam" id="PF20658">
    <property type="entry name" value="MSG_insertion"/>
    <property type="match status" value="1"/>
</dbReference>
<dbReference type="EMBL" id="CP013188">
    <property type="protein sequence ID" value="ALO44386.1"/>
    <property type="molecule type" value="Genomic_DNA"/>
</dbReference>
<evidence type="ECO:0000313" key="2">
    <source>
        <dbReference type="EMBL" id="ALO44386.1"/>
    </source>
</evidence>
<reference evidence="2 3" key="1">
    <citation type="submission" date="2015-11" db="EMBL/GenBank/DDBJ databases">
        <authorList>
            <person name="Zhang Y."/>
            <person name="Guo Z."/>
        </authorList>
    </citation>
    <scope>NUCLEOTIDE SEQUENCE [LARGE SCALE GENOMIC DNA]</scope>
    <source>
        <strain evidence="2 3">KCTC 12086</strain>
    </source>
</reference>
<dbReference type="InterPro" id="IPR048357">
    <property type="entry name" value="MSG_insertion"/>
</dbReference>
<dbReference type="OrthoDB" id="5899875at2"/>
<proteinExistence type="predicted"/>
<keyword evidence="3" id="KW-1185">Reference proteome</keyword>
<dbReference type="PATRIC" id="fig|161398.10.peg.4010"/>
<dbReference type="GO" id="GO:0006097">
    <property type="term" value="P:glyoxylate cycle"/>
    <property type="evidence" value="ECO:0007669"/>
    <property type="project" value="InterPro"/>
</dbReference>
<gene>
    <name evidence="2" type="ORF">PP2015_3918</name>
</gene>
<dbReference type="PANTHER" id="PTHR42739">
    <property type="entry name" value="MALATE SYNTHASE G"/>
    <property type="match status" value="1"/>
</dbReference>
<dbReference type="NCBIfam" id="NF006511">
    <property type="entry name" value="PRK08951.1"/>
    <property type="match status" value="1"/>
</dbReference>
<dbReference type="GO" id="GO:0009436">
    <property type="term" value="P:glyoxylate catabolic process"/>
    <property type="evidence" value="ECO:0007669"/>
    <property type="project" value="TreeGrafter"/>
</dbReference>
<dbReference type="Proteomes" id="UP000061457">
    <property type="component" value="Chromosome II"/>
</dbReference>
<name>A0A0S2K8N6_9GAMM</name>
<sequence>MNEVTIMTALTRSEITDQTCQKMTLAKQYLDEHCPLDQGSHTQVTHYLVYYNHLMAFFADGSHCGLEQPKQFVALCGHRDDPTAILLKKKDDLHIELTFNRRGDTGQIDMAHIDDIQMETQLSAVDSNNESTQLKRLWISFLTGIEYSIVREGQSKAYTAKDGSEYVL</sequence>
<dbReference type="InterPro" id="IPR011076">
    <property type="entry name" value="Malate_synth_sf"/>
</dbReference>
<feature type="domain" description="Malate synthase G alpha-beta insertion" evidence="1">
    <location>
        <begin position="25"/>
        <end position="89"/>
    </location>
</feature>
<dbReference type="GO" id="GO:0000287">
    <property type="term" value="F:magnesium ion binding"/>
    <property type="evidence" value="ECO:0007669"/>
    <property type="project" value="TreeGrafter"/>
</dbReference>
<protein>
    <submittedName>
        <fullName evidence="2">Malate synthase</fullName>
    </submittedName>
</protein>
<dbReference type="AlphaFoldDB" id="A0A0S2K8N6"/>
<accession>A0A0S2K8N6</accession>
<dbReference type="STRING" id="161398.PP2015_3918"/>
<dbReference type="KEGG" id="pphe:PP2015_3918"/>
<evidence type="ECO:0000259" key="1">
    <source>
        <dbReference type="Pfam" id="PF20658"/>
    </source>
</evidence>
<dbReference type="GO" id="GO:0005829">
    <property type="term" value="C:cytosol"/>
    <property type="evidence" value="ECO:0007669"/>
    <property type="project" value="TreeGrafter"/>
</dbReference>
<dbReference type="InterPro" id="IPR006253">
    <property type="entry name" value="Malate_synthG"/>
</dbReference>
<evidence type="ECO:0000313" key="3">
    <source>
        <dbReference type="Proteomes" id="UP000061457"/>
    </source>
</evidence>
<dbReference type="PANTHER" id="PTHR42739:SF1">
    <property type="entry name" value="MALATE SYNTHASE G"/>
    <property type="match status" value="1"/>
</dbReference>
<dbReference type="SUPFAM" id="SSF51645">
    <property type="entry name" value="Malate synthase G"/>
    <property type="match status" value="1"/>
</dbReference>
<dbReference type="GO" id="GO:0004474">
    <property type="term" value="F:malate synthase activity"/>
    <property type="evidence" value="ECO:0007669"/>
    <property type="project" value="InterPro"/>
</dbReference>
<organism evidence="2 3">
    <name type="scientific">Pseudoalteromonas phenolica</name>
    <dbReference type="NCBI Taxonomy" id="161398"/>
    <lineage>
        <taxon>Bacteria</taxon>
        <taxon>Pseudomonadati</taxon>
        <taxon>Pseudomonadota</taxon>
        <taxon>Gammaproteobacteria</taxon>
        <taxon>Alteromonadales</taxon>
        <taxon>Pseudoalteromonadaceae</taxon>
        <taxon>Pseudoalteromonas</taxon>
    </lineage>
</organism>